<dbReference type="Gene3D" id="1.10.4020.10">
    <property type="entry name" value="DNA breaking-rejoining enzymes"/>
    <property type="match status" value="1"/>
</dbReference>
<reference evidence="18" key="3">
    <citation type="submission" date="2025-09" db="UniProtKB">
        <authorList>
            <consortium name="Ensembl"/>
        </authorList>
    </citation>
    <scope>IDENTIFICATION</scope>
</reference>
<evidence type="ECO:0000256" key="3">
    <source>
        <dbReference type="ARBA" id="ARBA00012493"/>
    </source>
</evidence>
<evidence type="ECO:0000256" key="4">
    <source>
        <dbReference type="ARBA" id="ARBA00022679"/>
    </source>
</evidence>
<feature type="region of interest" description="Disordered" evidence="13">
    <location>
        <begin position="550"/>
        <end position="593"/>
    </location>
</feature>
<evidence type="ECO:0000256" key="5">
    <source>
        <dbReference type="ARBA" id="ARBA00022695"/>
    </source>
</evidence>
<evidence type="ECO:0000313" key="19">
    <source>
        <dbReference type="Proteomes" id="UP000005207"/>
    </source>
</evidence>
<dbReference type="SUPFAM" id="SSF47353">
    <property type="entry name" value="Retrovirus capsid dimerization domain-like"/>
    <property type="match status" value="1"/>
</dbReference>
<keyword evidence="4" id="KW-0808">Transferase</keyword>
<dbReference type="EC" id="2.7.7.49" evidence="3"/>
<dbReference type="FunFam" id="3.30.420.10:FF:000032">
    <property type="entry name" value="Retrovirus-related Pol polyprotein from transposon 297-like Protein"/>
    <property type="match status" value="1"/>
</dbReference>
<dbReference type="InterPro" id="IPR021109">
    <property type="entry name" value="Peptidase_aspartic_dom_sf"/>
</dbReference>
<proteinExistence type="inferred from homology"/>
<feature type="region of interest" description="Disordered" evidence="13">
    <location>
        <begin position="344"/>
        <end position="372"/>
    </location>
</feature>
<dbReference type="EC" id="3.1.26.4" evidence="2"/>
<evidence type="ECO:0000313" key="18">
    <source>
        <dbReference type="Ensembl" id="ENSONIP00000063106.1"/>
    </source>
</evidence>
<feature type="region of interest" description="Disordered" evidence="13">
    <location>
        <begin position="1"/>
        <end position="45"/>
    </location>
</feature>
<keyword evidence="6" id="KW-0540">Nuclease</keyword>
<dbReference type="FunFam" id="3.10.20.370:FF:000001">
    <property type="entry name" value="Retrovirus-related Pol polyprotein from transposon 17.6-like protein"/>
    <property type="match status" value="1"/>
</dbReference>
<keyword evidence="11" id="KW-0862">Zinc</keyword>
<evidence type="ECO:0000256" key="7">
    <source>
        <dbReference type="ARBA" id="ARBA00022759"/>
    </source>
</evidence>
<dbReference type="Pfam" id="PF00078">
    <property type="entry name" value="RVT_1"/>
    <property type="match status" value="1"/>
</dbReference>
<dbReference type="CDD" id="cd09274">
    <property type="entry name" value="RNase_HI_RT_Ty3"/>
    <property type="match status" value="1"/>
</dbReference>
<evidence type="ECO:0000256" key="1">
    <source>
        <dbReference type="ARBA" id="ARBA00010879"/>
    </source>
</evidence>
<dbReference type="InterPro" id="IPR001584">
    <property type="entry name" value="Integrase_cat-core"/>
</dbReference>
<dbReference type="GO" id="GO:0004523">
    <property type="term" value="F:RNA-DNA hybrid ribonuclease activity"/>
    <property type="evidence" value="ECO:0007669"/>
    <property type="project" value="UniProtKB-EC"/>
</dbReference>
<dbReference type="InterPro" id="IPR043502">
    <property type="entry name" value="DNA/RNA_pol_sf"/>
</dbReference>
<feature type="domain" description="SCAN box" evidence="15">
    <location>
        <begin position="259"/>
        <end position="335"/>
    </location>
</feature>
<name>A0A669DWN9_ORENI</name>
<dbReference type="Gene3D" id="3.30.420.10">
    <property type="entry name" value="Ribonuclease H-like superfamily/Ribonuclease H"/>
    <property type="match status" value="1"/>
</dbReference>
<keyword evidence="11" id="KW-0863">Zinc-finger</keyword>
<dbReference type="Pfam" id="PF02023">
    <property type="entry name" value="SCAN"/>
    <property type="match status" value="1"/>
</dbReference>
<dbReference type="InParanoid" id="A0A669DWN9"/>
<dbReference type="PANTHER" id="PTHR37984">
    <property type="entry name" value="PROTEIN CBG26694"/>
    <property type="match status" value="1"/>
</dbReference>
<reference evidence="19" key="1">
    <citation type="submission" date="2012-01" db="EMBL/GenBank/DDBJ databases">
        <title>The Genome Sequence of Oreochromis niloticus (Nile Tilapia).</title>
        <authorList>
            <consortium name="Broad Institute Genome Assembly Team"/>
            <consortium name="Broad Institute Sequencing Platform"/>
            <person name="Di Palma F."/>
            <person name="Johnson J."/>
            <person name="Lander E.S."/>
            <person name="Lindblad-Toh K."/>
        </authorList>
    </citation>
    <scope>NUCLEOTIDE SEQUENCE [LARGE SCALE GENOMIC DNA]</scope>
</reference>
<dbReference type="InterPro" id="IPR003309">
    <property type="entry name" value="SCAN_dom"/>
</dbReference>
<dbReference type="InterPro" id="IPR001878">
    <property type="entry name" value="Znf_CCHC"/>
</dbReference>
<dbReference type="PROSITE" id="PS50878">
    <property type="entry name" value="RT_POL"/>
    <property type="match status" value="1"/>
</dbReference>
<dbReference type="GeneTree" id="ENSGT01050000244855"/>
<dbReference type="GO" id="GO:0008270">
    <property type="term" value="F:zinc ion binding"/>
    <property type="evidence" value="ECO:0007669"/>
    <property type="project" value="UniProtKB-KW"/>
</dbReference>
<dbReference type="PROSITE" id="PS50804">
    <property type="entry name" value="SCAN_BOX"/>
    <property type="match status" value="1"/>
</dbReference>
<dbReference type="InterPro" id="IPR054465">
    <property type="entry name" value="Integrase_p58-like_C"/>
</dbReference>
<dbReference type="InterPro" id="IPR036397">
    <property type="entry name" value="RNaseH_sf"/>
</dbReference>
<feature type="domain" description="Reverse transcriptase" evidence="16">
    <location>
        <begin position="1135"/>
        <end position="1315"/>
    </location>
</feature>
<dbReference type="InterPro" id="IPR041373">
    <property type="entry name" value="RT_RNaseH"/>
</dbReference>
<dbReference type="SMART" id="SM00431">
    <property type="entry name" value="SCAN"/>
    <property type="match status" value="1"/>
</dbReference>
<dbReference type="CDD" id="cd07936">
    <property type="entry name" value="SCAN"/>
    <property type="match status" value="1"/>
</dbReference>
<dbReference type="OMA" id="YRIPERM"/>
<dbReference type="Pfam" id="PF22938">
    <property type="entry name" value="Integrase_p58_C"/>
    <property type="match status" value="1"/>
</dbReference>
<dbReference type="Gene3D" id="2.40.70.10">
    <property type="entry name" value="Acid Proteases"/>
    <property type="match status" value="1"/>
</dbReference>
<dbReference type="InterPro" id="IPR041588">
    <property type="entry name" value="Integrase_H2C2"/>
</dbReference>
<evidence type="ECO:0000256" key="8">
    <source>
        <dbReference type="ARBA" id="ARBA00022801"/>
    </source>
</evidence>
<dbReference type="CDD" id="cd01647">
    <property type="entry name" value="RT_LTR"/>
    <property type="match status" value="1"/>
</dbReference>
<evidence type="ECO:0000256" key="2">
    <source>
        <dbReference type="ARBA" id="ARBA00012180"/>
    </source>
</evidence>
<dbReference type="Pfam" id="PF17917">
    <property type="entry name" value="RT_RNaseH"/>
    <property type="match status" value="1"/>
</dbReference>
<keyword evidence="5" id="KW-0548">Nucleotidyltransferase</keyword>
<dbReference type="PANTHER" id="PTHR37984:SF5">
    <property type="entry name" value="PROTEIN NYNRIN-LIKE"/>
    <property type="match status" value="1"/>
</dbReference>
<keyword evidence="8" id="KW-0378">Hydrolase</keyword>
<dbReference type="InterPro" id="IPR043128">
    <property type="entry name" value="Rev_trsase/Diguanyl_cyclase"/>
</dbReference>
<comment type="similarity">
    <text evidence="1">Belongs to the beta type-B retroviral polymerase family. HERV class-II K(HML-2) pol subfamily.</text>
</comment>
<dbReference type="Pfam" id="PF00665">
    <property type="entry name" value="rve"/>
    <property type="match status" value="1"/>
</dbReference>
<dbReference type="GO" id="GO:0003964">
    <property type="term" value="F:RNA-directed DNA polymerase activity"/>
    <property type="evidence" value="ECO:0007669"/>
    <property type="project" value="UniProtKB-KW"/>
</dbReference>
<evidence type="ECO:0000256" key="9">
    <source>
        <dbReference type="ARBA" id="ARBA00022918"/>
    </source>
</evidence>
<dbReference type="Pfam" id="PF17921">
    <property type="entry name" value="Integrase_H2C2"/>
    <property type="match status" value="1"/>
</dbReference>
<keyword evidence="11" id="KW-0479">Metal-binding</keyword>
<keyword evidence="9" id="KW-0695">RNA-directed DNA polymerase</keyword>
<evidence type="ECO:0000256" key="10">
    <source>
        <dbReference type="ARBA" id="ARBA00039658"/>
    </source>
</evidence>
<dbReference type="FunFam" id="1.10.340.70:FF:000001">
    <property type="entry name" value="Retrovirus-related Pol polyprotein from transposon gypsy-like Protein"/>
    <property type="match status" value="1"/>
</dbReference>
<accession>A0A669DWN9</accession>
<evidence type="ECO:0000259" key="16">
    <source>
        <dbReference type="PROSITE" id="PS50878"/>
    </source>
</evidence>
<keyword evidence="7" id="KW-0255">Endonuclease</keyword>
<evidence type="ECO:0000256" key="11">
    <source>
        <dbReference type="PROSITE-ProRule" id="PRU00047"/>
    </source>
</evidence>
<dbReference type="PROSITE" id="PS50158">
    <property type="entry name" value="ZF_CCHC"/>
    <property type="match status" value="1"/>
</dbReference>
<feature type="domain" description="Integrase catalytic" evidence="17">
    <location>
        <begin position="734"/>
        <end position="892"/>
    </location>
</feature>
<evidence type="ECO:0000256" key="12">
    <source>
        <dbReference type="SAM" id="Coils"/>
    </source>
</evidence>
<evidence type="ECO:0000256" key="13">
    <source>
        <dbReference type="SAM" id="MobiDB-lite"/>
    </source>
</evidence>
<dbReference type="SUPFAM" id="SSF50630">
    <property type="entry name" value="Acid proteases"/>
    <property type="match status" value="1"/>
</dbReference>
<dbReference type="Proteomes" id="UP000005207">
    <property type="component" value="Linkage group LG13"/>
</dbReference>
<keyword evidence="19" id="KW-1185">Reference proteome</keyword>
<dbReference type="InterPro" id="IPR038269">
    <property type="entry name" value="SCAN_sf"/>
</dbReference>
<sequence length="1521" mass="172826">MRGVGRGRNRGTRKNPLADMEEREGGQTIEPDPPPEGAMADEDDFEPVVRPKHTAVGVVSKELSEPDIFDEIRAFMRHSRRTEAILFEQIKQLSDNIPRLQHDVHSELQPSVQSDISTAAVFPKQETGQLPPLSALQPPHGVAEHQAELPPPSQPLHAQPQMHVVQPAPVQRAEMHHGAKPRIPDFREGEDPESFFVRFERIAKTWGWPQVEWAARVVTLLTGKALEAYAGMDEEQSDSYDAIKAAVLSKFNVTEETYRYRFRSTSVPVGESVRETYNRIKGLYKRWMHPDSRSKEEIGETIILEQFLRVLQPDVRTWVKEHNPKTGGEAADLAERYLAAHREPSKSKMTVGRPRFGEVKPPGVASVESLDTRGGKKPIHCSQRYNLICYYCQQPGHKASLCPLRKPKSVELCVVPSTGLEGELTGDGLVPHKHVVDVSINGQTVKALADTGSSQTLVKSSMLSNVLPDFNKPVNITCVHGCQKDYPTADVTIEVEGQAFMLTVGVLDQLAYDVILGEDLPILDSLVRNNSEAYSCAVVTRSMKRGLEPLPDVDEDLFEGGSKIRKTKQQRRQEKNKNSGRAKLPEPTLPMSPPIDLQWEFPNNFRERQENDPSLQPLFKKACNVDDGKENAVGLKRVTGEPFIIKDNLLYLADMEKPRLVVPKEYRSVILHLGHTVPWSGHLGQAKTYNRVAQRFYWPGLYKDVVDYCKTCHECQKVAPTKLSDRAQLQTLPIMDVPYERIAMDIIGPLPKSSNGHKYALVICDYATRYPDVYPLRSLQVKHIVRCLVDLFSRVGIPKEILTDQGTSFMSHLVKSLYDQLGVKGIRTTPYHPETDGLVERFNGTLKQMLRKFIDDTGKDWDKWLPFLLFAYREVPQASTGFSPFELLYGRQVRGPLDMLKENWVAGVAPGSTEVASTTNIVSYILQMRDKLETYREKVRDHMQKAQQKQKVWYDKHACERELKTGQKVLVLLPTGPSKLLAKWQGPYAVARKTGPVTYEVVCPDRHKSKQLLHVNLLKEYHERNAPEPVVKQILMVRDVQPEDSGISEVGEVEMSPFRDMPKSEDPPEHLTEDQWHQLNEVRQSFPSLFSDKPGRTDAITHNIILKDTKPVRLKPYRIPERMMGPLRKEVQMMLELGVIEPSKSEWSNPIVLVPKKDSPQLRFCSDMRKLNSISCFDSYPMPRIDELLERLGKAKYITTLDLCKGYWQVPLEPSCKEYTAFQIPGMGLFQYTVLPFGLHGAPATFQRLMDIILDGCFKFAAAYLDDVVIYSESWEEHLQHLKVVMAKIQKAGLTLNVSKCAWAQEEVKYLGYIVGHGQIKPQVEKVKAIQTIPRPKTKKQVRSFLGLVGWFRRFIPHFSTLAAPLTDLTRKHTSKVMWNDDCEHAFQSLKRQISEAPVLQSPDFSKPFVVQVDASNVGLGAVLAQGEAGEEKPVLFLSKKLFDREKNYSTVEKEGLAIKWAIDSLKYYLLGREFILQTDHRPLVWMHSKQHQNARILRWCLALQPYQFNKTTEQKRSYSG</sequence>
<dbReference type="SUPFAM" id="SSF56672">
    <property type="entry name" value="DNA/RNA polymerases"/>
    <property type="match status" value="1"/>
</dbReference>
<dbReference type="CDD" id="cd00303">
    <property type="entry name" value="retropepsin_like"/>
    <property type="match status" value="1"/>
</dbReference>
<evidence type="ECO:0000259" key="15">
    <source>
        <dbReference type="PROSITE" id="PS50804"/>
    </source>
</evidence>
<organism evidence="18 19">
    <name type="scientific">Oreochromis niloticus</name>
    <name type="common">Nile tilapia</name>
    <name type="synonym">Tilapia nilotica</name>
    <dbReference type="NCBI Taxonomy" id="8128"/>
    <lineage>
        <taxon>Eukaryota</taxon>
        <taxon>Metazoa</taxon>
        <taxon>Chordata</taxon>
        <taxon>Craniata</taxon>
        <taxon>Vertebrata</taxon>
        <taxon>Euteleostomi</taxon>
        <taxon>Actinopterygii</taxon>
        <taxon>Neopterygii</taxon>
        <taxon>Teleostei</taxon>
        <taxon>Neoteleostei</taxon>
        <taxon>Acanthomorphata</taxon>
        <taxon>Ovalentaria</taxon>
        <taxon>Cichlomorphae</taxon>
        <taxon>Cichliformes</taxon>
        <taxon>Cichlidae</taxon>
        <taxon>African cichlids</taxon>
        <taxon>Pseudocrenilabrinae</taxon>
        <taxon>Oreochromini</taxon>
        <taxon>Oreochromis</taxon>
    </lineage>
</organism>
<feature type="region of interest" description="Disordered" evidence="13">
    <location>
        <begin position="138"/>
        <end position="158"/>
    </location>
</feature>
<evidence type="ECO:0000256" key="6">
    <source>
        <dbReference type="ARBA" id="ARBA00022722"/>
    </source>
</evidence>
<dbReference type="InterPro" id="IPR000477">
    <property type="entry name" value="RT_dom"/>
</dbReference>
<dbReference type="InterPro" id="IPR050951">
    <property type="entry name" value="Retrovirus_Pol_polyprotein"/>
</dbReference>
<dbReference type="Gene3D" id="3.30.70.270">
    <property type="match status" value="2"/>
</dbReference>
<evidence type="ECO:0000259" key="14">
    <source>
        <dbReference type="PROSITE" id="PS50158"/>
    </source>
</evidence>
<feature type="coiled-coil region" evidence="12">
    <location>
        <begin position="925"/>
        <end position="952"/>
    </location>
</feature>
<evidence type="ECO:0000259" key="17">
    <source>
        <dbReference type="PROSITE" id="PS50994"/>
    </source>
</evidence>
<dbReference type="GO" id="GO:0015074">
    <property type="term" value="P:DNA integration"/>
    <property type="evidence" value="ECO:0007669"/>
    <property type="project" value="InterPro"/>
</dbReference>
<feature type="compositionally biased region" description="Basic residues" evidence="13">
    <location>
        <begin position="1"/>
        <end position="13"/>
    </location>
</feature>
<dbReference type="Ensembl" id="ENSONIT00000073093.1">
    <property type="protein sequence ID" value="ENSONIP00000063106.1"/>
    <property type="gene ID" value="ENSONIG00000034469.1"/>
</dbReference>
<keyword evidence="12" id="KW-0175">Coiled coil</keyword>
<dbReference type="SUPFAM" id="SSF53098">
    <property type="entry name" value="Ribonuclease H-like"/>
    <property type="match status" value="1"/>
</dbReference>
<dbReference type="Gene3D" id="1.10.340.70">
    <property type="match status" value="1"/>
</dbReference>
<dbReference type="PROSITE" id="PS50994">
    <property type="entry name" value="INTEGRASE"/>
    <property type="match status" value="1"/>
</dbReference>
<feature type="domain" description="CCHC-type" evidence="14">
    <location>
        <begin position="389"/>
        <end position="403"/>
    </location>
</feature>
<dbReference type="Gene3D" id="3.10.10.10">
    <property type="entry name" value="HIV Type 1 Reverse Transcriptase, subunit A, domain 1"/>
    <property type="match status" value="1"/>
</dbReference>
<dbReference type="FunFam" id="3.30.70.270:FF:000020">
    <property type="entry name" value="Transposon Tf2-6 polyprotein-like Protein"/>
    <property type="match status" value="1"/>
</dbReference>
<reference evidence="18" key="2">
    <citation type="submission" date="2025-08" db="UniProtKB">
        <authorList>
            <consortium name="Ensembl"/>
        </authorList>
    </citation>
    <scope>IDENTIFICATION</scope>
</reference>
<dbReference type="InterPro" id="IPR012337">
    <property type="entry name" value="RNaseH-like_sf"/>
</dbReference>
<protein>
    <recommendedName>
        <fullName evidence="10">Gypsy retrotransposon integrase-like protein 1</fullName>
        <ecNumber evidence="3">2.7.7.49</ecNumber>
        <ecNumber evidence="2">3.1.26.4</ecNumber>
    </recommendedName>
</protein>
<dbReference type="GO" id="GO:0003676">
    <property type="term" value="F:nucleic acid binding"/>
    <property type="evidence" value="ECO:0007669"/>
    <property type="project" value="InterPro"/>
</dbReference>